<proteinExistence type="predicted"/>
<protein>
    <submittedName>
        <fullName evidence="2">Lipopolysaccharide biosynthesis protein RfbH</fullName>
    </submittedName>
</protein>
<dbReference type="InterPro" id="IPR000653">
    <property type="entry name" value="DegT/StrS_aminotransferase"/>
</dbReference>
<dbReference type="InterPro" id="IPR015422">
    <property type="entry name" value="PyrdxlP-dep_Trfase_small"/>
</dbReference>
<organism evidence="2">
    <name type="scientific">Salmonella typhimurium</name>
    <dbReference type="NCBI Taxonomy" id="90371"/>
    <lineage>
        <taxon>Bacteria</taxon>
        <taxon>Pseudomonadati</taxon>
        <taxon>Pseudomonadota</taxon>
        <taxon>Gammaproteobacteria</taxon>
        <taxon>Enterobacterales</taxon>
        <taxon>Enterobacteriaceae</taxon>
        <taxon>Salmonella</taxon>
    </lineage>
</organism>
<dbReference type="SUPFAM" id="SSF53383">
    <property type="entry name" value="PLP-dependent transferases"/>
    <property type="match status" value="1"/>
</dbReference>
<name>A0A634SJA8_SALTM</name>
<dbReference type="Pfam" id="PF01041">
    <property type="entry name" value="DegT_DnrJ_EryC1"/>
    <property type="match status" value="1"/>
</dbReference>
<accession>A0A634SJA8</accession>
<dbReference type="Gene3D" id="3.90.1150.10">
    <property type="entry name" value="Aspartate Aminotransferase, domain 1"/>
    <property type="match status" value="1"/>
</dbReference>
<sequence>VVGELTNTDRIMNQTFWIGIYPGLTTEHLDYVVSKFEEFFGLNF</sequence>
<dbReference type="AlphaFoldDB" id="A0A634SJA8"/>
<evidence type="ECO:0000256" key="1">
    <source>
        <dbReference type="ARBA" id="ARBA00022898"/>
    </source>
</evidence>
<evidence type="ECO:0000313" key="2">
    <source>
        <dbReference type="EMBL" id="EDH5754150.1"/>
    </source>
</evidence>
<dbReference type="EMBL" id="AAMIBZ010000189">
    <property type="protein sequence ID" value="EDH5754150.1"/>
    <property type="molecule type" value="Genomic_DNA"/>
</dbReference>
<dbReference type="InterPro" id="IPR015424">
    <property type="entry name" value="PyrdxlP-dep_Trfase"/>
</dbReference>
<keyword evidence="1" id="KW-0663">Pyridoxal phosphate</keyword>
<comment type="caution">
    <text evidence="2">The sequence shown here is derived from an EMBL/GenBank/DDBJ whole genome shotgun (WGS) entry which is preliminary data.</text>
</comment>
<feature type="non-terminal residue" evidence="2">
    <location>
        <position position="1"/>
    </location>
</feature>
<reference evidence="2" key="1">
    <citation type="submission" date="2018-07" db="EMBL/GenBank/DDBJ databases">
        <authorList>
            <person name="Ashton P.M."/>
            <person name="Dallman T."/>
            <person name="Nair S."/>
            <person name="De Pinna E."/>
            <person name="Peters T."/>
            <person name="Grant K."/>
        </authorList>
    </citation>
    <scope>NUCLEOTIDE SEQUENCE</scope>
    <source>
        <strain evidence="2">365856</strain>
    </source>
</reference>
<gene>
    <name evidence="2" type="ORF">CB198_24555</name>
</gene>